<dbReference type="Gene3D" id="2.30.30.110">
    <property type="match status" value="1"/>
</dbReference>
<keyword evidence="2" id="KW-1185">Reference proteome</keyword>
<dbReference type="SUPFAM" id="SSF50118">
    <property type="entry name" value="Cell growth inhibitor/plasmid maintenance toxic component"/>
    <property type="match status" value="1"/>
</dbReference>
<protein>
    <submittedName>
        <fullName evidence="1">Type II toxin-antitoxin system PemK/MazF family toxin</fullName>
    </submittedName>
</protein>
<evidence type="ECO:0000313" key="2">
    <source>
        <dbReference type="Proteomes" id="UP000826462"/>
    </source>
</evidence>
<dbReference type="Pfam" id="PF02452">
    <property type="entry name" value="PemK_toxin"/>
    <property type="match status" value="1"/>
</dbReference>
<dbReference type="InterPro" id="IPR003477">
    <property type="entry name" value="PemK-like"/>
</dbReference>
<proteinExistence type="predicted"/>
<name>A0ABX8UMR0_9BURK</name>
<organism evidence="1 2">
    <name type="scientific">Paraburkholderia edwinii</name>
    <dbReference type="NCBI Taxonomy" id="2861782"/>
    <lineage>
        <taxon>Bacteria</taxon>
        <taxon>Pseudomonadati</taxon>
        <taxon>Pseudomonadota</taxon>
        <taxon>Betaproteobacteria</taxon>
        <taxon>Burkholderiales</taxon>
        <taxon>Burkholderiaceae</taxon>
        <taxon>Paraburkholderia</taxon>
    </lineage>
</organism>
<gene>
    <name evidence="1" type="ORF">KZJ38_20330</name>
</gene>
<evidence type="ECO:0000313" key="1">
    <source>
        <dbReference type="EMBL" id="QYD68555.1"/>
    </source>
</evidence>
<dbReference type="RefSeq" id="WP_219797942.1">
    <property type="nucleotide sequence ID" value="NZ_CP080095.1"/>
</dbReference>
<dbReference type="EMBL" id="CP080095">
    <property type="protein sequence ID" value="QYD68555.1"/>
    <property type="molecule type" value="Genomic_DNA"/>
</dbReference>
<accession>A0ABX8UMR0</accession>
<sequence>MALPYSPKVGEVLECDFGDFPKDENGKIDQEKLTLNGRMPPEMVKNRLVVVLNSKFNGACVVVPISSLKDQDKIARKWHVHIDPKLIDGRPHFTPKDSWAKAEHVQHVSKNRLSKIQGGKSQYLPREVVTLIQTAVIRAIGAQSLLPKPEPISAATTPITDTAAESPVAEVDVA</sequence>
<reference evidence="1 2" key="1">
    <citation type="submission" date="2021-07" db="EMBL/GenBank/DDBJ databases">
        <title>Paraburkholderia edwinii protects Aspergillus sp. from phenazines by acting as a toxin sponge.</title>
        <authorList>
            <person name="Dahlstrom K.M."/>
            <person name="Newman D.K."/>
        </authorList>
    </citation>
    <scope>NUCLEOTIDE SEQUENCE [LARGE SCALE GENOMIC DNA]</scope>
    <source>
        <strain evidence="1 2">Pe01</strain>
    </source>
</reference>
<dbReference type="Proteomes" id="UP000826462">
    <property type="component" value="Chromosome 1"/>
</dbReference>
<dbReference type="InterPro" id="IPR011067">
    <property type="entry name" value="Plasmid_toxin/cell-grow_inhib"/>
</dbReference>